<dbReference type="GO" id="GO:0005737">
    <property type="term" value="C:cytoplasm"/>
    <property type="evidence" value="ECO:0007669"/>
    <property type="project" value="UniProtKB-SubCell"/>
</dbReference>
<protein>
    <recommendedName>
        <fullName evidence="6">HOOK N-terminal domain-containing protein</fullName>
    </recommendedName>
</protein>
<feature type="region of interest" description="Disordered" evidence="5">
    <location>
        <begin position="1328"/>
        <end position="1363"/>
    </location>
</feature>
<evidence type="ECO:0000259" key="6">
    <source>
        <dbReference type="Pfam" id="PF19047"/>
    </source>
</evidence>
<evidence type="ECO:0000256" key="4">
    <source>
        <dbReference type="SAM" id="Coils"/>
    </source>
</evidence>
<dbReference type="PANTHER" id="PTHR18947">
    <property type="entry name" value="HOOK PROTEINS"/>
    <property type="match status" value="1"/>
</dbReference>
<dbReference type="GO" id="GO:0030705">
    <property type="term" value="P:cytoskeleton-dependent intracellular transport"/>
    <property type="evidence" value="ECO:0007669"/>
    <property type="project" value="InterPro"/>
</dbReference>
<evidence type="ECO:0000256" key="1">
    <source>
        <dbReference type="ARBA" id="ARBA00004496"/>
    </source>
</evidence>
<feature type="coiled-coil region" evidence="4">
    <location>
        <begin position="249"/>
        <end position="428"/>
    </location>
</feature>
<keyword evidence="2" id="KW-0963">Cytoplasm</keyword>
<dbReference type="VEuPathDB" id="VectorBase:SCAU011260"/>
<organism evidence="7 8">
    <name type="scientific">Stomoxys calcitrans</name>
    <name type="common">Stable fly</name>
    <name type="synonym">Conops calcitrans</name>
    <dbReference type="NCBI Taxonomy" id="35570"/>
    <lineage>
        <taxon>Eukaryota</taxon>
        <taxon>Metazoa</taxon>
        <taxon>Ecdysozoa</taxon>
        <taxon>Arthropoda</taxon>
        <taxon>Hexapoda</taxon>
        <taxon>Insecta</taxon>
        <taxon>Pterygota</taxon>
        <taxon>Neoptera</taxon>
        <taxon>Endopterygota</taxon>
        <taxon>Diptera</taxon>
        <taxon>Brachycera</taxon>
        <taxon>Muscomorpha</taxon>
        <taxon>Muscoidea</taxon>
        <taxon>Muscidae</taxon>
        <taxon>Stomoxys</taxon>
    </lineage>
</organism>
<dbReference type="Pfam" id="PF19047">
    <property type="entry name" value="HOOK_N"/>
    <property type="match status" value="1"/>
</dbReference>
<keyword evidence="3 4" id="KW-0175">Coiled coil</keyword>
<feature type="region of interest" description="Disordered" evidence="5">
    <location>
        <begin position="1269"/>
        <end position="1311"/>
    </location>
</feature>
<feature type="domain" description="HOOK N-terminal" evidence="6">
    <location>
        <begin position="38"/>
        <end position="164"/>
    </location>
</feature>
<feature type="coiled-coil region" evidence="4">
    <location>
        <begin position="1086"/>
        <end position="1113"/>
    </location>
</feature>
<reference evidence="7" key="1">
    <citation type="submission" date="2020-05" db="UniProtKB">
        <authorList>
            <consortium name="EnsemblMetazoa"/>
        </authorList>
    </citation>
    <scope>IDENTIFICATION</scope>
    <source>
        <strain evidence="7">USDA</strain>
    </source>
</reference>
<dbReference type="OrthoDB" id="10254988at2759"/>
<name>A0A1I8PUM2_STOCA</name>
<dbReference type="InterPro" id="IPR043936">
    <property type="entry name" value="HOOK_N"/>
</dbReference>
<evidence type="ECO:0000256" key="5">
    <source>
        <dbReference type="SAM" id="MobiDB-lite"/>
    </source>
</evidence>
<dbReference type="FunFam" id="1.10.418.10:FF:000084">
    <property type="entry name" value="Girdin, isoform C"/>
    <property type="match status" value="1"/>
</dbReference>
<dbReference type="GO" id="GO:0008017">
    <property type="term" value="F:microtubule binding"/>
    <property type="evidence" value="ECO:0007669"/>
    <property type="project" value="TreeGrafter"/>
</dbReference>
<feature type="compositionally biased region" description="Polar residues" evidence="5">
    <location>
        <begin position="1269"/>
        <end position="1280"/>
    </location>
</feature>
<dbReference type="GO" id="GO:0005813">
    <property type="term" value="C:centrosome"/>
    <property type="evidence" value="ECO:0007669"/>
    <property type="project" value="TreeGrafter"/>
</dbReference>
<comment type="subcellular location">
    <subcellularLocation>
        <location evidence="1">Cytoplasm</location>
    </subcellularLocation>
</comment>
<evidence type="ECO:0000313" key="8">
    <source>
        <dbReference type="Proteomes" id="UP000095300"/>
    </source>
</evidence>
<feature type="region of interest" description="Disordered" evidence="5">
    <location>
        <begin position="223"/>
        <end position="248"/>
    </location>
</feature>
<feature type="region of interest" description="Disordered" evidence="5">
    <location>
        <begin position="1208"/>
        <end position="1240"/>
    </location>
</feature>
<feature type="compositionally biased region" description="Basic and acidic residues" evidence="5">
    <location>
        <begin position="1345"/>
        <end position="1363"/>
    </location>
</feature>
<dbReference type="PANTHER" id="PTHR18947:SF28">
    <property type="entry name" value="GIRDIN, ISOFORM A"/>
    <property type="match status" value="1"/>
</dbReference>
<dbReference type="Gene3D" id="1.10.287.1490">
    <property type="match status" value="2"/>
</dbReference>
<evidence type="ECO:0000313" key="7">
    <source>
        <dbReference type="EnsemblMetazoa" id="SCAU011260-PB"/>
    </source>
</evidence>
<dbReference type="STRING" id="35570.A0A1I8PUM2"/>
<feature type="compositionally biased region" description="Polar residues" evidence="5">
    <location>
        <begin position="1299"/>
        <end position="1311"/>
    </location>
</feature>
<feature type="coiled-coil region" evidence="4">
    <location>
        <begin position="984"/>
        <end position="1011"/>
    </location>
</feature>
<dbReference type="SUPFAM" id="SSF116907">
    <property type="entry name" value="Hook domain"/>
    <property type="match status" value="1"/>
</dbReference>
<dbReference type="GO" id="GO:0031122">
    <property type="term" value="P:cytoplasmic microtubule organization"/>
    <property type="evidence" value="ECO:0007669"/>
    <property type="project" value="TreeGrafter"/>
</dbReference>
<gene>
    <name evidence="7" type="primary">106089755</name>
</gene>
<dbReference type="GO" id="GO:0051959">
    <property type="term" value="F:dynein light intermediate chain binding"/>
    <property type="evidence" value="ECO:0007669"/>
    <property type="project" value="TreeGrafter"/>
</dbReference>
<keyword evidence="8" id="KW-1185">Reference proteome</keyword>
<accession>A0A1I8PUM2</accession>
<dbReference type="CDD" id="cd22223">
    <property type="entry name" value="HkD_HkRP"/>
    <property type="match status" value="1"/>
</dbReference>
<sequence length="1376" mass="157618">MAGVGVAFAAVSANEIDEFINGALVSWLESCLPRPEILTGYSSLLDGHLIHNVWLQIDPEPQNIPANINEHSDVALCIARAKNFECIVRNLKTLFEEELGQTILVLPDCYTLGYGPETKQGLEQMKILLTLLLGAAVQCPNKELFIARIKELDLETQHAIVELIKQVTDNHSLVLTEESLSLLTPQTMYNHILRLTKERDNMYLKWISSVCADREANASECTASSTNLTMSPSSGKMSTPISSSSNADNNHMAVELADLKSKLRKLRQELEEKSESQLELREELDHKNAQYEKLRLESQEWYNEAKRSSAYRDEVDVLRERTERADRLEIELQKFKEKLTDSEFYKTRVEELREDNRMLLETKEMLEEQLQRWRKRSEHVMTLESEIIKYKQKLNDMALERDADRSKMEELIEENTQLQLVAKNLNTTLDMDKSFSDNDEECNSGDNSLSEQLTNNAQTRAIKLELENRRLAAALDQLKESSFHESTNKILELEKEKKKLGLKLEQMQESVQRLSQQNNELENVFRDALEENKKMQITLDQRQKAYEKQSQEREIERSKIMDLEKHIESLNKEKQRVQTLNESVQRRADDLERMVDTRTKEIEQYAEKLESFEKNKQCVYELQTKLNTCERENASLTKEVSKLKENLEQKSVELDSQCELVETQCKELSRMSRTLEEVGDIQARLTELETQNNDLVSQREIDLQTITTLRQDLLTGTLATNKVKHNLEKLGLHVDTADDKTEINVETVVEKLVRNPETFKTVREIMLNVSKEQSTNSTSKSDICVLCHRKEVFTVERNIELSPLTETIEIAEVAKLSEANTQLSALNVALQSSNDQLHAENARFKVDVATLGSQITSLNTQHVALQLANSQLAADKDVLLKENESLKQEHTNLLHDQVTLQCLHDQLSAEYESLNKGKEQLKVVVRDLRNEARDLREHIVSLESQIDELKQQNQSMKSCAEDLAILRTEHSKLTDDFRNLFATSDRFKNEYKNIQEQYKMIRMENSKLKLQNNELTGELGSKNDQMKILEIQYAKSAQRCEMLMTQNIDLDTERKTLMENVSHLLKQYHELLTLSLEDKKHFHEEEKSYTECVHNLNRQKEKLEEKIMELFKKSEAVAPKKKPFASNLVRRVKKASSDLMNKVPSRNRRSWIDDSRLTQSQFMIGSESGGNDSDNSAEEPISMNSDTHLFQRNIPIRQSLQRDVLDNSLSRGGTMRSSLQTQKRTDLNNSRRNSVHGLEAADVTGSSLTLGTAGSRRTVYLIDENQKIPDTNQSTSTLQVAASGDNSSSTAATNNNGAEPQTPTTAKSENPATFLMYNRINNIVGGNSLSLANNEAPTSSATTNRDTDDQPDQEHKLSRKRNEDKNNSIWYEYGCV</sequence>
<evidence type="ECO:0000256" key="2">
    <source>
        <dbReference type="ARBA" id="ARBA00022490"/>
    </source>
</evidence>
<feature type="compositionally biased region" description="Polar residues" evidence="5">
    <location>
        <begin position="1208"/>
        <end position="1232"/>
    </location>
</feature>
<dbReference type="Gene3D" id="1.10.418.10">
    <property type="entry name" value="Calponin-like domain"/>
    <property type="match status" value="1"/>
</dbReference>
<feature type="compositionally biased region" description="Low complexity" evidence="5">
    <location>
        <begin position="1281"/>
        <end position="1298"/>
    </location>
</feature>
<feature type="coiled-coil region" evidence="4">
    <location>
        <begin position="461"/>
        <end position="698"/>
    </location>
</feature>
<dbReference type="Proteomes" id="UP000095300">
    <property type="component" value="Unassembled WGS sequence"/>
</dbReference>
<dbReference type="EnsemblMetazoa" id="SCAU011260-RB">
    <property type="protein sequence ID" value="SCAU011260-PB"/>
    <property type="gene ID" value="SCAU011260"/>
</dbReference>
<evidence type="ECO:0000256" key="3">
    <source>
        <dbReference type="ARBA" id="ARBA00023054"/>
    </source>
</evidence>
<feature type="coiled-coil region" evidence="4">
    <location>
        <begin position="869"/>
        <end position="959"/>
    </location>
</feature>
<proteinExistence type="predicted"/>
<dbReference type="InterPro" id="IPR036872">
    <property type="entry name" value="CH_dom_sf"/>
</dbReference>
<feature type="compositionally biased region" description="Polar residues" evidence="5">
    <location>
        <begin position="1328"/>
        <end position="1344"/>
    </location>
</feature>